<protein>
    <submittedName>
        <fullName evidence="2">Crp/Fnr family transcriptional regulator</fullName>
    </submittedName>
</protein>
<organism evidence="2 3">
    <name type="scientific">Hanamia caeni</name>
    <dbReference type="NCBI Taxonomy" id="2294116"/>
    <lineage>
        <taxon>Bacteria</taxon>
        <taxon>Pseudomonadati</taxon>
        <taxon>Bacteroidota</taxon>
        <taxon>Chitinophagia</taxon>
        <taxon>Chitinophagales</taxon>
        <taxon>Chitinophagaceae</taxon>
        <taxon>Hanamia</taxon>
    </lineage>
</organism>
<keyword evidence="3" id="KW-1185">Reference proteome</keyword>
<name>A0A3M9NAK6_9BACT</name>
<dbReference type="CDD" id="cd00038">
    <property type="entry name" value="CAP_ED"/>
    <property type="match status" value="1"/>
</dbReference>
<dbReference type="PROSITE" id="PS50042">
    <property type="entry name" value="CNMP_BINDING_3"/>
    <property type="match status" value="1"/>
</dbReference>
<comment type="caution">
    <text evidence="2">The sequence shown here is derived from an EMBL/GenBank/DDBJ whole genome shotgun (WGS) entry which is preliminary data.</text>
</comment>
<dbReference type="RefSeq" id="WP_123121347.1">
    <property type="nucleotide sequence ID" value="NZ_RJJR01000012.1"/>
</dbReference>
<reference evidence="2 3" key="1">
    <citation type="submission" date="2018-11" db="EMBL/GenBank/DDBJ databases">
        <title>Draft genome sequence of Ferruginibacter sp. BO-59.</title>
        <authorList>
            <person name="Im W.T."/>
        </authorList>
    </citation>
    <scope>NUCLEOTIDE SEQUENCE [LARGE SCALE GENOMIC DNA]</scope>
    <source>
        <strain evidence="2 3">BO-59</strain>
    </source>
</reference>
<accession>A0A3M9NAK6</accession>
<dbReference type="SMART" id="SM00100">
    <property type="entry name" value="cNMP"/>
    <property type="match status" value="1"/>
</dbReference>
<evidence type="ECO:0000259" key="1">
    <source>
        <dbReference type="PROSITE" id="PS50042"/>
    </source>
</evidence>
<gene>
    <name evidence="2" type="ORF">EFY79_13955</name>
</gene>
<dbReference type="SUPFAM" id="SSF51206">
    <property type="entry name" value="cAMP-binding domain-like"/>
    <property type="match status" value="1"/>
</dbReference>
<evidence type="ECO:0000313" key="2">
    <source>
        <dbReference type="EMBL" id="RNI34791.1"/>
    </source>
</evidence>
<dbReference type="InterPro" id="IPR018490">
    <property type="entry name" value="cNMP-bd_dom_sf"/>
</dbReference>
<dbReference type="InterPro" id="IPR014710">
    <property type="entry name" value="RmlC-like_jellyroll"/>
</dbReference>
<sequence length="200" mass="23518">MAAKQKLMDQSPLSIHLKQEYKFPDNELLKVIQLFETVHVKKNEHLYRSGDIVRQVYFVEKGCLRQYYINNNGGERTIYFKIENGWCSELVSFLDNKPTELCVQALENSTLQAINQKNWVYAISHIQSFTLGFIRAQQDTNYLLKKRLAEATVDTPEEKYLRFVQEEPHLLQRIPLYQIAAYLAMTPETLSRIRKKISEK</sequence>
<dbReference type="AlphaFoldDB" id="A0A3M9NAK6"/>
<feature type="domain" description="Cyclic nucleotide-binding" evidence="1">
    <location>
        <begin position="23"/>
        <end position="119"/>
    </location>
</feature>
<proteinExistence type="predicted"/>
<dbReference type="Pfam" id="PF00027">
    <property type="entry name" value="cNMP_binding"/>
    <property type="match status" value="1"/>
</dbReference>
<dbReference type="InterPro" id="IPR000595">
    <property type="entry name" value="cNMP-bd_dom"/>
</dbReference>
<dbReference type="Gene3D" id="2.60.120.10">
    <property type="entry name" value="Jelly Rolls"/>
    <property type="match status" value="1"/>
</dbReference>
<dbReference type="EMBL" id="RJJR01000012">
    <property type="protein sequence ID" value="RNI34791.1"/>
    <property type="molecule type" value="Genomic_DNA"/>
</dbReference>
<evidence type="ECO:0000313" key="3">
    <source>
        <dbReference type="Proteomes" id="UP000267223"/>
    </source>
</evidence>
<dbReference type="OrthoDB" id="680421at2"/>
<dbReference type="Proteomes" id="UP000267223">
    <property type="component" value="Unassembled WGS sequence"/>
</dbReference>